<keyword evidence="5 6" id="KW-0472">Membrane</keyword>
<evidence type="ECO:0000256" key="2">
    <source>
        <dbReference type="ARBA" id="ARBA00022475"/>
    </source>
</evidence>
<evidence type="ECO:0000256" key="6">
    <source>
        <dbReference type="SAM" id="Phobius"/>
    </source>
</evidence>
<comment type="caution">
    <text evidence="8">The sequence shown here is derived from an EMBL/GenBank/DDBJ whole genome shotgun (WGS) entry which is preliminary data.</text>
</comment>
<dbReference type="Gene3D" id="3.40.1710.10">
    <property type="entry name" value="abc type-2 transporter like domain"/>
    <property type="match status" value="1"/>
</dbReference>
<organism evidence="8 9">
    <name type="scientific">Roseburia porci</name>
    <dbReference type="NCBI Taxonomy" id="2605790"/>
    <lineage>
        <taxon>Bacteria</taxon>
        <taxon>Bacillati</taxon>
        <taxon>Bacillota</taxon>
        <taxon>Clostridia</taxon>
        <taxon>Lachnospirales</taxon>
        <taxon>Lachnospiraceae</taxon>
        <taxon>Roseburia</taxon>
    </lineage>
</organism>
<dbReference type="Pfam" id="PF12698">
    <property type="entry name" value="ABC2_membrane_3"/>
    <property type="match status" value="1"/>
</dbReference>
<sequence>MENNVITIIKKEFARFFGDRRMVFTSLLMPGLIIYIMYSIMGNSFSNMADTSQSTYEIDVVNLPDSMSMLVDMDQTDVTTIEAGDVEDAKEKLKSEDLDLLIVFPDDFDEKMLAYDAMTATEPAPNIEVYYNSASTESSAAADLFSTVADQVESSLANKFDINAGDKVYDVASNEDQMAKMFAMMLPMLVLMFLFSGCLAVSAESIAGEKERGTIATLLVTPMKRSELALGKIASLSVIGVLSGLSSFIGTMLSLPKLMGEMGESGFSNVYQPTDYVLLFLVIVTAALLMVGSIAIISAFCKTVKEASTAVMPFMIVVMVLSFTTMMGSGAQKAVYWYLIPLYNNVQCLAGIFSRDYSLTNIVVTVIVNVVYSGILVGVLTKIFDSEKIMYTK</sequence>
<proteinExistence type="predicted"/>
<feature type="transmembrane region" description="Helical" evidence="6">
    <location>
        <begin position="233"/>
        <end position="256"/>
    </location>
</feature>
<evidence type="ECO:0000259" key="7">
    <source>
        <dbReference type="Pfam" id="PF12698"/>
    </source>
</evidence>
<dbReference type="InterPro" id="IPR051449">
    <property type="entry name" value="ABC-2_transporter_component"/>
</dbReference>
<feature type="domain" description="ABC-2 type transporter transmembrane" evidence="7">
    <location>
        <begin position="20"/>
        <end position="375"/>
    </location>
</feature>
<name>A0A6L5YR41_9FIRM</name>
<feature type="transmembrane region" description="Helical" evidence="6">
    <location>
        <begin position="313"/>
        <end position="339"/>
    </location>
</feature>
<accession>A0A6L5YR41</accession>
<keyword evidence="9" id="KW-1185">Reference proteome</keyword>
<evidence type="ECO:0000256" key="5">
    <source>
        <dbReference type="ARBA" id="ARBA00023136"/>
    </source>
</evidence>
<dbReference type="Proteomes" id="UP000474024">
    <property type="component" value="Unassembled WGS sequence"/>
</dbReference>
<evidence type="ECO:0000256" key="1">
    <source>
        <dbReference type="ARBA" id="ARBA00004651"/>
    </source>
</evidence>
<keyword evidence="3 6" id="KW-0812">Transmembrane</keyword>
<dbReference type="InterPro" id="IPR013525">
    <property type="entry name" value="ABC2_TM"/>
</dbReference>
<feature type="transmembrane region" description="Helical" evidence="6">
    <location>
        <begin position="21"/>
        <end position="41"/>
    </location>
</feature>
<feature type="transmembrane region" description="Helical" evidence="6">
    <location>
        <begin position="359"/>
        <end position="384"/>
    </location>
</feature>
<dbReference type="PANTHER" id="PTHR30294">
    <property type="entry name" value="MEMBRANE COMPONENT OF ABC TRANSPORTER YHHJ-RELATED"/>
    <property type="match status" value="1"/>
</dbReference>
<dbReference type="GO" id="GO:0140359">
    <property type="term" value="F:ABC-type transporter activity"/>
    <property type="evidence" value="ECO:0007669"/>
    <property type="project" value="InterPro"/>
</dbReference>
<keyword evidence="2" id="KW-1003">Cell membrane</keyword>
<dbReference type="RefSeq" id="WP_154429330.1">
    <property type="nucleotide sequence ID" value="NZ_VUNI01000005.1"/>
</dbReference>
<protein>
    <submittedName>
        <fullName evidence="8">ABC transporter permease</fullName>
    </submittedName>
</protein>
<keyword evidence="4 6" id="KW-1133">Transmembrane helix</keyword>
<comment type="subcellular location">
    <subcellularLocation>
        <location evidence="1">Cell membrane</location>
        <topology evidence="1">Multi-pass membrane protein</topology>
    </subcellularLocation>
</comment>
<evidence type="ECO:0000256" key="4">
    <source>
        <dbReference type="ARBA" id="ARBA00022989"/>
    </source>
</evidence>
<dbReference type="GO" id="GO:0005886">
    <property type="term" value="C:plasma membrane"/>
    <property type="evidence" value="ECO:0007669"/>
    <property type="project" value="UniProtKB-SubCell"/>
</dbReference>
<evidence type="ECO:0000313" key="9">
    <source>
        <dbReference type="Proteomes" id="UP000474024"/>
    </source>
</evidence>
<feature type="transmembrane region" description="Helical" evidence="6">
    <location>
        <begin position="181"/>
        <end position="202"/>
    </location>
</feature>
<gene>
    <name evidence="8" type="ORF">FYJ75_04860</name>
</gene>
<dbReference type="AlphaFoldDB" id="A0A6L5YR41"/>
<dbReference type="EMBL" id="VUNI01000005">
    <property type="protein sequence ID" value="MST74366.1"/>
    <property type="molecule type" value="Genomic_DNA"/>
</dbReference>
<dbReference type="PANTHER" id="PTHR30294:SF29">
    <property type="entry name" value="MULTIDRUG ABC TRANSPORTER PERMEASE YBHS-RELATED"/>
    <property type="match status" value="1"/>
</dbReference>
<evidence type="ECO:0000256" key="3">
    <source>
        <dbReference type="ARBA" id="ARBA00022692"/>
    </source>
</evidence>
<feature type="transmembrane region" description="Helical" evidence="6">
    <location>
        <begin position="276"/>
        <end position="301"/>
    </location>
</feature>
<evidence type="ECO:0000313" key="8">
    <source>
        <dbReference type="EMBL" id="MST74366.1"/>
    </source>
</evidence>
<reference evidence="8 9" key="1">
    <citation type="submission" date="2019-08" db="EMBL/GenBank/DDBJ databases">
        <title>In-depth cultivation of the pig gut microbiome towards novel bacterial diversity and tailored functional studies.</title>
        <authorList>
            <person name="Wylensek D."/>
            <person name="Hitch T.C.A."/>
            <person name="Clavel T."/>
        </authorList>
    </citation>
    <scope>NUCLEOTIDE SEQUENCE [LARGE SCALE GENOMIC DNA]</scope>
    <source>
        <strain evidence="8 9">MUC/MUC-530-WT-4D</strain>
    </source>
</reference>